<organism evidence="2 3">
    <name type="scientific">Dongia sedimenti</name>
    <dbReference type="NCBI Taxonomy" id="3064282"/>
    <lineage>
        <taxon>Bacteria</taxon>
        <taxon>Pseudomonadati</taxon>
        <taxon>Pseudomonadota</taxon>
        <taxon>Alphaproteobacteria</taxon>
        <taxon>Rhodospirillales</taxon>
        <taxon>Dongiaceae</taxon>
        <taxon>Dongia</taxon>
    </lineage>
</organism>
<dbReference type="Proteomes" id="UP001230156">
    <property type="component" value="Unassembled WGS sequence"/>
</dbReference>
<feature type="domain" description="Oxidoreductase N-terminal" evidence="1">
    <location>
        <begin position="7"/>
        <end position="71"/>
    </location>
</feature>
<evidence type="ECO:0000313" key="2">
    <source>
        <dbReference type="EMBL" id="MDQ7251666.1"/>
    </source>
</evidence>
<evidence type="ECO:0000313" key="3">
    <source>
        <dbReference type="Proteomes" id="UP001230156"/>
    </source>
</evidence>
<dbReference type="Gene3D" id="3.90.180.10">
    <property type="entry name" value="Medium-chain alcohol dehydrogenases, catalytic domain"/>
    <property type="match status" value="1"/>
</dbReference>
<evidence type="ECO:0000259" key="1">
    <source>
        <dbReference type="Pfam" id="PF16884"/>
    </source>
</evidence>
<dbReference type="InterPro" id="IPR011032">
    <property type="entry name" value="GroES-like_sf"/>
</dbReference>
<proteinExistence type="predicted"/>
<protein>
    <recommendedName>
        <fullName evidence="1">Oxidoreductase N-terminal domain-containing protein</fullName>
    </recommendedName>
</protein>
<dbReference type="InterPro" id="IPR041694">
    <property type="entry name" value="ADH_N_2"/>
</dbReference>
<sequence length="145" mass="16018">MTETLNRQVQLARRPQGAPVPDDFRIIDVPVPVPSEGELLLRNLCLSLDPYMRGRMNDSRDAYAPPYALGAKAQRQWRALNAYGRTLILPSPSAGARRHPGELGRASGRTAAPLRVTINASLRPMLLQVHSPEWSRASSAREVVD</sequence>
<gene>
    <name evidence="2" type="ORF">Q8A70_28525</name>
</gene>
<reference evidence="3" key="1">
    <citation type="submission" date="2023-08" db="EMBL/GenBank/DDBJ databases">
        <title>Rhodospirillaceae gen. nov., a novel taxon isolated from the Yangtze River Yuezi River estuary sludge.</title>
        <authorList>
            <person name="Ruan L."/>
        </authorList>
    </citation>
    <scope>NUCLEOTIDE SEQUENCE [LARGE SCALE GENOMIC DNA]</scope>
    <source>
        <strain evidence="3">R-7</strain>
    </source>
</reference>
<dbReference type="SUPFAM" id="SSF50129">
    <property type="entry name" value="GroES-like"/>
    <property type="match status" value="1"/>
</dbReference>
<dbReference type="Pfam" id="PF16884">
    <property type="entry name" value="ADH_N_2"/>
    <property type="match status" value="1"/>
</dbReference>
<name>A0ABU0YXE6_9PROT</name>
<dbReference type="EMBL" id="JAUYVI010000016">
    <property type="protein sequence ID" value="MDQ7251666.1"/>
    <property type="molecule type" value="Genomic_DNA"/>
</dbReference>
<keyword evidence="3" id="KW-1185">Reference proteome</keyword>
<dbReference type="RefSeq" id="WP_379962233.1">
    <property type="nucleotide sequence ID" value="NZ_JAUYVI010000016.1"/>
</dbReference>
<comment type="caution">
    <text evidence="2">The sequence shown here is derived from an EMBL/GenBank/DDBJ whole genome shotgun (WGS) entry which is preliminary data.</text>
</comment>
<accession>A0ABU0YXE6</accession>